<dbReference type="EMBL" id="JAKOGG010000002">
    <property type="protein sequence ID" value="MCS4555640.1"/>
    <property type="molecule type" value="Genomic_DNA"/>
</dbReference>
<protein>
    <submittedName>
        <fullName evidence="1">Uncharacterized protein</fullName>
    </submittedName>
</protein>
<comment type="caution">
    <text evidence="1">The sequence shown here is derived from an EMBL/GenBank/DDBJ whole genome shotgun (WGS) entry which is preliminary data.</text>
</comment>
<reference evidence="2" key="2">
    <citation type="submission" date="2023-07" db="EMBL/GenBank/DDBJ databases">
        <title>Shewanella mangrovi sp. nov., an acetaldehyde- degrading bacterium isolated from mangrove sediment.</title>
        <authorList>
            <person name="Liu Y."/>
        </authorList>
    </citation>
    <scope>NUCLEOTIDE SEQUENCE [LARGE SCALE GENOMIC DNA]</scope>
    <source>
        <strain evidence="2">C32</strain>
    </source>
</reference>
<sequence>MPKQLLCALLIKLQFVITQFHSLITTFVLTIVLITPTASASEASVTAHQVFEGKLFMALVLMQEQNGESGFKLEFDDPGAATGESTMLLGDYQATANEFALKNGIQTLRYRITAKNNDETRTFYVLYSGIVSLLAETDKHYFFIAEEYQNTIRYYAMFDAAPSLADLSPIIKDALVKPDSALIATRWSGKESEVLIFSDKLTQ</sequence>
<proteinExistence type="predicted"/>
<gene>
    <name evidence="1" type="ORF">L9G74_04260</name>
</gene>
<dbReference type="Proteomes" id="UP001201549">
    <property type="component" value="Unassembled WGS sequence"/>
</dbReference>
<name>A0ABT2FH32_9GAMM</name>
<keyword evidence="2" id="KW-1185">Reference proteome</keyword>
<evidence type="ECO:0000313" key="1">
    <source>
        <dbReference type="EMBL" id="MCS4555640.1"/>
    </source>
</evidence>
<dbReference type="RefSeq" id="WP_238895033.1">
    <property type="nucleotide sequence ID" value="NZ_JAKOGG010000002.1"/>
</dbReference>
<reference evidence="1 2" key="1">
    <citation type="submission" date="2022-02" db="EMBL/GenBank/DDBJ databases">
        <authorList>
            <person name="Zhuang L."/>
        </authorList>
    </citation>
    <scope>NUCLEOTIDE SEQUENCE [LARGE SCALE GENOMIC DNA]</scope>
    <source>
        <strain evidence="1 2">C32</strain>
    </source>
</reference>
<evidence type="ECO:0000313" key="2">
    <source>
        <dbReference type="Proteomes" id="UP001201549"/>
    </source>
</evidence>
<organism evidence="1 2">
    <name type="scientific">Shewanella electrica</name>
    <dbReference type="NCBI Taxonomy" id="515560"/>
    <lineage>
        <taxon>Bacteria</taxon>
        <taxon>Pseudomonadati</taxon>
        <taxon>Pseudomonadota</taxon>
        <taxon>Gammaproteobacteria</taxon>
        <taxon>Alteromonadales</taxon>
        <taxon>Shewanellaceae</taxon>
        <taxon>Shewanella</taxon>
    </lineage>
</organism>
<accession>A0ABT2FH32</accession>